<proteinExistence type="predicted"/>
<gene>
    <name evidence="1" type="ORF">IMCC12053_148</name>
</gene>
<dbReference type="PATRIC" id="fig|1397108.4.peg.156"/>
<dbReference type="Proteomes" id="UP000064920">
    <property type="component" value="Chromosome"/>
</dbReference>
<dbReference type="KEGG" id="cmar:IMCC12053_148"/>
<accession>A0A0P0A702</accession>
<protein>
    <submittedName>
        <fullName evidence="1">Uncharacterized protein</fullName>
    </submittedName>
</protein>
<evidence type="ECO:0000313" key="1">
    <source>
        <dbReference type="EMBL" id="ALI54098.1"/>
    </source>
</evidence>
<dbReference type="AlphaFoldDB" id="A0A0P0A702"/>
<dbReference type="STRING" id="1397108.IMCC12053_148"/>
<name>A0A0P0A702_9RHOB</name>
<reference evidence="2" key="1">
    <citation type="submission" date="2015-05" db="EMBL/GenBank/DDBJ databases">
        <authorList>
            <person name="Oh H.-M."/>
            <person name="Yang J.-A."/>
            <person name="Cho J.-C."/>
            <person name="Kang I."/>
        </authorList>
    </citation>
    <scope>NUCLEOTIDE SEQUENCE [LARGE SCALE GENOMIC DNA]</scope>
    <source>
        <strain evidence="2">IMCC 12053</strain>
    </source>
</reference>
<keyword evidence="2" id="KW-1185">Reference proteome</keyword>
<sequence>MDAMRALAEQIHGLTIESETQLSESVLQSDTMRASVAGAIRGARTVKIEPKGADTYAVHLEIDRATVAQVLKAHRRF</sequence>
<evidence type="ECO:0000313" key="2">
    <source>
        <dbReference type="Proteomes" id="UP000064920"/>
    </source>
</evidence>
<dbReference type="EMBL" id="CP012023">
    <property type="protein sequence ID" value="ALI54098.1"/>
    <property type="molecule type" value="Genomic_DNA"/>
</dbReference>
<organism evidence="1 2">
    <name type="scientific">Celeribacter marinus</name>
    <dbReference type="NCBI Taxonomy" id="1397108"/>
    <lineage>
        <taxon>Bacteria</taxon>
        <taxon>Pseudomonadati</taxon>
        <taxon>Pseudomonadota</taxon>
        <taxon>Alphaproteobacteria</taxon>
        <taxon>Rhodobacterales</taxon>
        <taxon>Roseobacteraceae</taxon>
        <taxon>Celeribacter</taxon>
    </lineage>
</organism>